<dbReference type="KEGG" id="xyk:GT347_18130"/>
<accession>A0A857JAF5</accession>
<sequence>MNAPAFFQRAAKEPLLHFLLLGALIFAADHFIDSGREKPQTITVGADVQKEAHDIFLNGMGREPSADDMKKLTDRWTDNEILYREGLALGLDRGDTTIRERVIFKSLSVMQSGITLPKIDEPGLQKWFEARRARYDAPARYDFLEAVIVGDSTPESTKAFVDALAKRAESDTQSDLRSFKNRPRTNLVASYGEDFTKAMDQATPQQWIAVPSSAGLRVVMLEAAHPPVPAVFEDIKPAVYQDWRDDTMAEMSSAAVREMGKKYTVRIAPAAEGGKP</sequence>
<dbReference type="InterPro" id="IPR000297">
    <property type="entry name" value="PPIase_PpiC"/>
</dbReference>
<evidence type="ECO:0000313" key="3">
    <source>
        <dbReference type="Proteomes" id="UP000464787"/>
    </source>
</evidence>
<dbReference type="Pfam" id="PF13145">
    <property type="entry name" value="Rotamase_2"/>
    <property type="match status" value="1"/>
</dbReference>
<proteinExistence type="predicted"/>
<name>A0A857JAF5_9BURK</name>
<gene>
    <name evidence="2" type="ORF">GT347_18130</name>
</gene>
<organism evidence="2 3">
    <name type="scientific">Xylophilus rhododendri</name>
    <dbReference type="NCBI Taxonomy" id="2697032"/>
    <lineage>
        <taxon>Bacteria</taxon>
        <taxon>Pseudomonadati</taxon>
        <taxon>Pseudomonadota</taxon>
        <taxon>Betaproteobacteria</taxon>
        <taxon>Burkholderiales</taxon>
        <taxon>Xylophilus</taxon>
    </lineage>
</organism>
<dbReference type="RefSeq" id="WP_160553536.1">
    <property type="nucleotide sequence ID" value="NZ_CP047650.1"/>
</dbReference>
<keyword evidence="2" id="KW-0413">Isomerase</keyword>
<evidence type="ECO:0000259" key="1">
    <source>
        <dbReference type="Pfam" id="PF13145"/>
    </source>
</evidence>
<protein>
    <submittedName>
        <fullName evidence="2">Peptidyl-prolyl cis-trans isomerase</fullName>
    </submittedName>
</protein>
<reference evidence="2 3" key="1">
    <citation type="submission" date="2020-01" db="EMBL/GenBank/DDBJ databases">
        <title>Genome sequencing of strain KACC 21265.</title>
        <authorList>
            <person name="Heo J."/>
            <person name="Kim S.-J."/>
            <person name="Kim J.-S."/>
            <person name="Hong S.-B."/>
            <person name="Kwon S.-W."/>
        </authorList>
    </citation>
    <scope>NUCLEOTIDE SEQUENCE [LARGE SCALE GENOMIC DNA]</scope>
    <source>
        <strain evidence="2 3">KACC 21265</strain>
    </source>
</reference>
<evidence type="ECO:0000313" key="2">
    <source>
        <dbReference type="EMBL" id="QHI99725.1"/>
    </source>
</evidence>
<feature type="domain" description="PpiC" evidence="1">
    <location>
        <begin position="120"/>
        <end position="237"/>
    </location>
</feature>
<dbReference type="EMBL" id="CP047650">
    <property type="protein sequence ID" value="QHI99725.1"/>
    <property type="molecule type" value="Genomic_DNA"/>
</dbReference>
<dbReference type="GO" id="GO:0003755">
    <property type="term" value="F:peptidyl-prolyl cis-trans isomerase activity"/>
    <property type="evidence" value="ECO:0007669"/>
    <property type="project" value="InterPro"/>
</dbReference>
<keyword evidence="3" id="KW-1185">Reference proteome</keyword>
<dbReference type="AlphaFoldDB" id="A0A857JAF5"/>
<dbReference type="Proteomes" id="UP000464787">
    <property type="component" value="Chromosome"/>
</dbReference>